<evidence type="ECO:0000313" key="2">
    <source>
        <dbReference type="Proteomes" id="UP001150538"/>
    </source>
</evidence>
<dbReference type="Proteomes" id="UP001150538">
    <property type="component" value="Unassembled WGS sequence"/>
</dbReference>
<evidence type="ECO:0000313" key="1">
    <source>
        <dbReference type="EMBL" id="KAJ1915186.1"/>
    </source>
</evidence>
<dbReference type="InterPro" id="IPR032675">
    <property type="entry name" value="LRR_dom_sf"/>
</dbReference>
<protein>
    <submittedName>
        <fullName evidence="1">Uncharacterized protein</fullName>
    </submittedName>
</protein>
<dbReference type="Gene3D" id="3.80.10.10">
    <property type="entry name" value="Ribonuclease Inhibitor"/>
    <property type="match status" value="1"/>
</dbReference>
<dbReference type="EMBL" id="JANBPU010000159">
    <property type="protein sequence ID" value="KAJ1915186.1"/>
    <property type="molecule type" value="Genomic_DNA"/>
</dbReference>
<proteinExistence type="predicted"/>
<gene>
    <name evidence="1" type="ORF">H4219_004457</name>
</gene>
<keyword evidence="2" id="KW-1185">Reference proteome</keyword>
<dbReference type="OrthoDB" id="10575533at2759"/>
<accession>A0A9W7ZY93</accession>
<name>A0A9W7ZY93_9FUNG</name>
<sequence length="571" mass="65142">MKQIPYETRVAICNSYPSKKQLLKLQQVDTMWHGPTLEAYWCDFRWLDNLDAVQLGDMALYGEMVKILRLSENSRALIPTKLIQQYMSRGVNFAWSSQSIRDTVVKSDLRFIEFSLVENPVDFCALVQALMPNISTVNLSLKTYSRLIVDPICKQLSLKNIAVNCTSSGIPSEGLNLHKPPSSGWESFSTLRSLDISYFRVPSLLLKFFSLQFPELKFLKISMESCIKIDSNDIQFRALKCLEIDQIYHSNRDDELSFNSDQFPELESLSCHNVFPSVDQHRPSKLFKKVLNSSWNKLKILKLPFITDVMATSIAKNCTRLYELQAETDHFYHSPPNKAMPSEMDFADNESDAVIELANELSEKATLKASESAEVENSGQENDTGFNSENILSNNGFLAIVQSLQNLTNLHIGSNVFSQSHDINSFAVLPEPINLKMRYNNCNNDNNDLVTELIQIHTWACAKSLKKLMIQNWKLTPKALAVLLSNAPNLESMNLHIENEDIYHLLERELNGKYFANMLFLNITSPKTQLQMRYYKTLFSHLPALVKVKTGLFKPGLINNLKRNFPNLTII</sequence>
<reference evidence="1" key="1">
    <citation type="submission" date="2022-07" db="EMBL/GenBank/DDBJ databases">
        <title>Phylogenomic reconstructions and comparative analyses of Kickxellomycotina fungi.</title>
        <authorList>
            <person name="Reynolds N.K."/>
            <person name="Stajich J.E."/>
            <person name="Barry K."/>
            <person name="Grigoriev I.V."/>
            <person name="Crous P."/>
            <person name="Smith M.E."/>
        </authorList>
    </citation>
    <scope>NUCLEOTIDE SEQUENCE</scope>
    <source>
        <strain evidence="1">NBRC 100468</strain>
    </source>
</reference>
<organism evidence="1 2">
    <name type="scientific">Mycoemilia scoparia</name>
    <dbReference type="NCBI Taxonomy" id="417184"/>
    <lineage>
        <taxon>Eukaryota</taxon>
        <taxon>Fungi</taxon>
        <taxon>Fungi incertae sedis</taxon>
        <taxon>Zoopagomycota</taxon>
        <taxon>Kickxellomycotina</taxon>
        <taxon>Kickxellomycetes</taxon>
        <taxon>Kickxellales</taxon>
        <taxon>Kickxellaceae</taxon>
        <taxon>Mycoemilia</taxon>
    </lineage>
</organism>
<comment type="caution">
    <text evidence="1">The sequence shown here is derived from an EMBL/GenBank/DDBJ whole genome shotgun (WGS) entry which is preliminary data.</text>
</comment>
<dbReference type="AlphaFoldDB" id="A0A9W7ZY93"/>
<dbReference type="SUPFAM" id="SSF52047">
    <property type="entry name" value="RNI-like"/>
    <property type="match status" value="1"/>
</dbReference>